<feature type="transmembrane region" description="Helical" evidence="1">
    <location>
        <begin position="86"/>
        <end position="106"/>
    </location>
</feature>
<keyword evidence="1" id="KW-1133">Transmembrane helix</keyword>
<comment type="caution">
    <text evidence="4">The sequence shown here is derived from an EMBL/GenBank/DDBJ whole genome shotgun (WGS) entry which is preliminary data.</text>
</comment>
<dbReference type="Pfam" id="PF16344">
    <property type="entry name" value="FecR_C"/>
    <property type="match status" value="1"/>
</dbReference>
<sequence>MIKQDFYIANIIARHLSGEITHEESVQLESWRKEDSAHEALFQKICSKENLKKHVEKGVSFDVATGWLEVQKRIRKSNNRERMMKILRYVAAVLIPVFFVGITLKYTDHDHSSDKSVLIAQPILPGAAKAILTLDNGETINLNKETADALRKIEGTHIQVDSTTLNYQLAQSTSARPKPVYNKVEIPRGGEYALVLSDGTKVHLNSMSSLRFPVAFTTGKREVELQGEAYFEVSKTGQPFIVNVNGMQVEVLGTTFNISAYPNEEYQTTLVNGSVRVSAEKGESLILKPSQQATIVSGGNSIQVRTVDTSFYTSWVKGKINFKDQRLEDIMKILSRWYDMNVVYENEGLKNIRFGCNLNRYEEITPFVKLLEKTEEVHVKIEGNTITFHKLTQK</sequence>
<dbReference type="PANTHER" id="PTHR30273:SF2">
    <property type="entry name" value="PROTEIN FECR"/>
    <property type="match status" value="1"/>
</dbReference>
<keyword evidence="1" id="KW-0812">Transmembrane</keyword>
<evidence type="ECO:0000313" key="4">
    <source>
        <dbReference type="EMBL" id="KAA5422707.1"/>
    </source>
</evidence>
<dbReference type="AlphaFoldDB" id="A0A642Q0S3"/>
<dbReference type="RefSeq" id="WP_149919623.1">
    <property type="nucleotide sequence ID" value="NZ_VVYV01000004.1"/>
</dbReference>
<dbReference type="Pfam" id="PF04773">
    <property type="entry name" value="FecR"/>
    <property type="match status" value="1"/>
</dbReference>
<feature type="domain" description="Protein FecR C-terminal" evidence="3">
    <location>
        <begin position="319"/>
        <end position="387"/>
    </location>
</feature>
<evidence type="ECO:0000313" key="5">
    <source>
        <dbReference type="Proteomes" id="UP000448877"/>
    </source>
</evidence>
<dbReference type="GO" id="GO:0016989">
    <property type="term" value="F:sigma factor antagonist activity"/>
    <property type="evidence" value="ECO:0007669"/>
    <property type="project" value="TreeGrafter"/>
</dbReference>
<feature type="domain" description="FecR protein" evidence="2">
    <location>
        <begin position="184"/>
        <end position="276"/>
    </location>
</feature>
<dbReference type="Gene3D" id="2.60.120.1440">
    <property type="match status" value="1"/>
</dbReference>
<dbReference type="EMBL" id="VVYV01000004">
    <property type="protein sequence ID" value="KAA5422707.1"/>
    <property type="molecule type" value="Genomic_DNA"/>
</dbReference>
<protein>
    <submittedName>
        <fullName evidence="4">FecR family protein</fullName>
    </submittedName>
</protein>
<keyword evidence="1" id="KW-0472">Membrane</keyword>
<dbReference type="InterPro" id="IPR012373">
    <property type="entry name" value="Ferrdict_sens_TM"/>
</dbReference>
<dbReference type="InterPro" id="IPR006860">
    <property type="entry name" value="FecR"/>
</dbReference>
<organism evidence="4 5">
    <name type="scientific">Bacteroides cellulosilyticus</name>
    <dbReference type="NCBI Taxonomy" id="246787"/>
    <lineage>
        <taxon>Bacteria</taxon>
        <taxon>Pseudomonadati</taxon>
        <taxon>Bacteroidota</taxon>
        <taxon>Bacteroidia</taxon>
        <taxon>Bacteroidales</taxon>
        <taxon>Bacteroidaceae</taxon>
        <taxon>Bacteroides</taxon>
    </lineage>
</organism>
<name>A0A642Q0S3_9BACE</name>
<reference evidence="4 5" key="1">
    <citation type="journal article" date="2019" name="Nat. Med.">
        <title>A library of human gut bacterial isolates paired with longitudinal multiomics data enables mechanistic microbiome research.</title>
        <authorList>
            <person name="Poyet M."/>
            <person name="Groussin M."/>
            <person name="Gibbons S.M."/>
            <person name="Avila-Pacheco J."/>
            <person name="Jiang X."/>
            <person name="Kearney S.M."/>
            <person name="Perrotta A.R."/>
            <person name="Berdy B."/>
            <person name="Zhao S."/>
            <person name="Lieberman T.D."/>
            <person name="Swanson P.K."/>
            <person name="Smith M."/>
            <person name="Roesemann S."/>
            <person name="Alexander J.E."/>
            <person name="Rich S.A."/>
            <person name="Livny J."/>
            <person name="Vlamakis H."/>
            <person name="Clish C."/>
            <person name="Bullock K."/>
            <person name="Deik A."/>
            <person name="Scott J."/>
            <person name="Pierce K.A."/>
            <person name="Xavier R.J."/>
            <person name="Alm E.J."/>
        </authorList>
    </citation>
    <scope>NUCLEOTIDE SEQUENCE [LARGE SCALE GENOMIC DNA]</scope>
    <source>
        <strain evidence="4 5">BIOML-A6</strain>
    </source>
</reference>
<proteinExistence type="predicted"/>
<dbReference type="InterPro" id="IPR032508">
    <property type="entry name" value="FecR_C"/>
</dbReference>
<evidence type="ECO:0000259" key="2">
    <source>
        <dbReference type="Pfam" id="PF04773"/>
    </source>
</evidence>
<evidence type="ECO:0000256" key="1">
    <source>
        <dbReference type="SAM" id="Phobius"/>
    </source>
</evidence>
<evidence type="ECO:0000259" key="3">
    <source>
        <dbReference type="Pfam" id="PF16344"/>
    </source>
</evidence>
<gene>
    <name evidence="4" type="ORF">F2Y81_04470</name>
</gene>
<accession>A0A642Q0S3</accession>
<dbReference type="Gene3D" id="3.55.50.30">
    <property type="match status" value="1"/>
</dbReference>
<dbReference type="Proteomes" id="UP000448877">
    <property type="component" value="Unassembled WGS sequence"/>
</dbReference>
<dbReference type="PANTHER" id="PTHR30273">
    <property type="entry name" value="PERIPLASMIC SIGNAL SENSOR AND SIGMA FACTOR ACTIVATOR FECR-RELATED"/>
    <property type="match status" value="1"/>
</dbReference>